<proteinExistence type="inferred from homology"/>
<evidence type="ECO:0000259" key="10">
    <source>
        <dbReference type="Pfam" id="PF04290"/>
    </source>
</evidence>
<dbReference type="eggNOG" id="COG4665">
    <property type="taxonomic scope" value="Bacteria"/>
</dbReference>
<name>B9L9N6_NAUPA</name>
<evidence type="ECO:0000256" key="3">
    <source>
        <dbReference type="ARBA" id="ARBA00022475"/>
    </source>
</evidence>
<dbReference type="InterPro" id="IPR055348">
    <property type="entry name" value="DctQ"/>
</dbReference>
<dbReference type="PANTHER" id="PTHR35011:SF4">
    <property type="entry name" value="SLL1102 PROTEIN"/>
    <property type="match status" value="1"/>
</dbReference>
<evidence type="ECO:0000256" key="7">
    <source>
        <dbReference type="ARBA" id="ARBA00023136"/>
    </source>
</evidence>
<protein>
    <submittedName>
        <fullName evidence="11">Tripartite ATP-independent periplasmic transporter, DctQ component</fullName>
    </submittedName>
</protein>
<organism evidence="11 12">
    <name type="scientific">Nautilia profundicola (strain ATCC BAA-1463 / DSM 18972 / AmH)</name>
    <dbReference type="NCBI Taxonomy" id="598659"/>
    <lineage>
        <taxon>Bacteria</taxon>
        <taxon>Pseudomonadati</taxon>
        <taxon>Campylobacterota</taxon>
        <taxon>Epsilonproteobacteria</taxon>
        <taxon>Nautiliales</taxon>
        <taxon>Nautiliaceae</taxon>
        <taxon>Nautilia</taxon>
    </lineage>
</organism>
<feature type="domain" description="Tripartite ATP-independent periplasmic transporters DctQ component" evidence="10">
    <location>
        <begin position="61"/>
        <end position="190"/>
    </location>
</feature>
<feature type="transmembrane region" description="Helical" evidence="9">
    <location>
        <begin position="169"/>
        <end position="188"/>
    </location>
</feature>
<evidence type="ECO:0000256" key="1">
    <source>
        <dbReference type="ARBA" id="ARBA00004429"/>
    </source>
</evidence>
<evidence type="ECO:0000256" key="6">
    <source>
        <dbReference type="ARBA" id="ARBA00022989"/>
    </source>
</evidence>
<dbReference type="Pfam" id="PF04290">
    <property type="entry name" value="DctQ"/>
    <property type="match status" value="1"/>
</dbReference>
<dbReference type="RefSeq" id="WP_012663963.1">
    <property type="nucleotide sequence ID" value="NC_012115.1"/>
</dbReference>
<keyword evidence="12" id="KW-1185">Reference proteome</keyword>
<dbReference type="InterPro" id="IPR007387">
    <property type="entry name" value="TRAP_DctQ"/>
</dbReference>
<dbReference type="PANTHER" id="PTHR35011">
    <property type="entry name" value="2,3-DIKETO-L-GULONATE TRAP TRANSPORTER SMALL PERMEASE PROTEIN YIAM"/>
    <property type="match status" value="1"/>
</dbReference>
<keyword evidence="3" id="KW-1003">Cell membrane</keyword>
<evidence type="ECO:0000313" key="12">
    <source>
        <dbReference type="Proteomes" id="UP000000448"/>
    </source>
</evidence>
<dbReference type="EMBL" id="CP001279">
    <property type="protein sequence ID" value="ACM92592.1"/>
    <property type="molecule type" value="Genomic_DNA"/>
</dbReference>
<keyword evidence="6 9" id="KW-1133">Transmembrane helix</keyword>
<feature type="transmembrane region" description="Helical" evidence="9">
    <location>
        <begin position="18"/>
        <end position="37"/>
    </location>
</feature>
<dbReference type="STRING" id="598659.NAMH_0942"/>
<keyword evidence="2" id="KW-0813">Transport</keyword>
<evidence type="ECO:0000256" key="2">
    <source>
        <dbReference type="ARBA" id="ARBA00022448"/>
    </source>
</evidence>
<evidence type="ECO:0000313" key="11">
    <source>
        <dbReference type="EMBL" id="ACM92592.1"/>
    </source>
</evidence>
<feature type="transmembrane region" description="Helical" evidence="9">
    <location>
        <begin position="124"/>
        <end position="149"/>
    </location>
</feature>
<feature type="transmembrane region" description="Helical" evidence="9">
    <location>
        <begin position="87"/>
        <end position="103"/>
    </location>
</feature>
<gene>
    <name evidence="11" type="ordered locus">NAMH_0942</name>
</gene>
<evidence type="ECO:0000256" key="9">
    <source>
        <dbReference type="SAM" id="Phobius"/>
    </source>
</evidence>
<dbReference type="Proteomes" id="UP000000448">
    <property type="component" value="Chromosome"/>
</dbReference>
<dbReference type="GO" id="GO:0005886">
    <property type="term" value="C:plasma membrane"/>
    <property type="evidence" value="ECO:0007669"/>
    <property type="project" value="UniProtKB-SubCell"/>
</dbReference>
<dbReference type="AlphaFoldDB" id="B9L9N6"/>
<sequence>MDNFINAFFNLTMPLSEHIDYTIIAAAFIVLVLSFVPKIDVFVEKITKFFMILAVISLIVLTLIVSYDVIVRKLFHGGSIALQELEWHLFDLTFLFAIAYTLSHDKHVRVDIFYDKFSTKTKAIIQIITVLFFVIPLSTLIVIEAIPFIQMSYSMHEQSGDPGGLCCRWIIKSAMMFGFFVVLLQSVSELKKAYYKLKHSKGN</sequence>
<dbReference type="KEGG" id="nam:NAMH_0942"/>
<keyword evidence="4" id="KW-0997">Cell inner membrane</keyword>
<comment type="similarity">
    <text evidence="8">Belongs to the TRAP transporter small permease family.</text>
</comment>
<comment type="subcellular location">
    <subcellularLocation>
        <location evidence="1">Cell inner membrane</location>
        <topology evidence="1">Multi-pass membrane protein</topology>
    </subcellularLocation>
</comment>
<keyword evidence="5 9" id="KW-0812">Transmembrane</keyword>
<evidence type="ECO:0000256" key="5">
    <source>
        <dbReference type="ARBA" id="ARBA00022692"/>
    </source>
</evidence>
<accession>B9L9N6</accession>
<feature type="transmembrane region" description="Helical" evidence="9">
    <location>
        <begin position="49"/>
        <end position="67"/>
    </location>
</feature>
<keyword evidence="7 9" id="KW-0472">Membrane</keyword>
<reference evidence="11 12" key="1">
    <citation type="journal article" date="2009" name="PLoS Genet.">
        <title>Adaptations to submarine hydrothermal environments exemplified by the genome of Nautilia profundicola.</title>
        <authorList>
            <person name="Campbell B.J."/>
            <person name="Smith J.L."/>
            <person name="Hanson T.E."/>
            <person name="Klotz M.G."/>
            <person name="Stein L.Y."/>
            <person name="Lee C.K."/>
            <person name="Wu D."/>
            <person name="Robinson J.M."/>
            <person name="Khouri H.M."/>
            <person name="Eisen J.A."/>
            <person name="Cary S.C."/>
        </authorList>
    </citation>
    <scope>NUCLEOTIDE SEQUENCE [LARGE SCALE GENOMIC DNA]</scope>
    <source>
        <strain evidence="12">ATCC BAA-1463 / DSM 18972 / AmH</strain>
    </source>
</reference>
<evidence type="ECO:0000256" key="4">
    <source>
        <dbReference type="ARBA" id="ARBA00022519"/>
    </source>
</evidence>
<evidence type="ECO:0000256" key="8">
    <source>
        <dbReference type="ARBA" id="ARBA00038436"/>
    </source>
</evidence>
<dbReference type="HOGENOM" id="CLU_086356_2_2_7"/>